<dbReference type="InterPro" id="IPR045142">
    <property type="entry name" value="BCAS3-like"/>
</dbReference>
<dbReference type="PANTHER" id="PTHR13268:SF0">
    <property type="entry name" value="BCAS3 MICROTUBULE ASSOCIATED CELL MIGRATION FACTOR"/>
    <property type="match status" value="1"/>
</dbReference>
<feature type="region of interest" description="Disordered" evidence="1">
    <location>
        <begin position="809"/>
        <end position="843"/>
    </location>
</feature>
<feature type="region of interest" description="Disordered" evidence="1">
    <location>
        <begin position="151"/>
        <end position="223"/>
    </location>
</feature>
<feature type="region of interest" description="Disordered" evidence="1">
    <location>
        <begin position="1232"/>
        <end position="1278"/>
    </location>
</feature>
<feature type="region of interest" description="Disordered" evidence="1">
    <location>
        <begin position="1118"/>
        <end position="1137"/>
    </location>
</feature>
<gene>
    <name evidence="3" type="ORF">D9756_011356</name>
</gene>
<dbReference type="GO" id="GO:0042594">
    <property type="term" value="P:response to starvation"/>
    <property type="evidence" value="ECO:0007669"/>
    <property type="project" value="TreeGrafter"/>
</dbReference>
<dbReference type="Pfam" id="PF21034">
    <property type="entry name" value="BCAS3_WD40"/>
    <property type="match status" value="1"/>
</dbReference>
<feature type="region of interest" description="Disordered" evidence="1">
    <location>
        <begin position="425"/>
        <end position="458"/>
    </location>
</feature>
<feature type="compositionally biased region" description="Low complexity" evidence="1">
    <location>
        <begin position="733"/>
        <end position="744"/>
    </location>
</feature>
<dbReference type="InterPro" id="IPR048382">
    <property type="entry name" value="BCAS3_WD40"/>
</dbReference>
<feature type="compositionally biased region" description="Basic residues" evidence="1">
    <location>
        <begin position="1266"/>
        <end position="1278"/>
    </location>
</feature>
<feature type="compositionally biased region" description="Polar residues" evidence="1">
    <location>
        <begin position="194"/>
        <end position="203"/>
    </location>
</feature>
<name>A0A8H5CP69_9AGAR</name>
<protein>
    <recommendedName>
        <fullName evidence="2">BCAS3 WD40 domain-containing protein</fullName>
    </recommendedName>
</protein>
<dbReference type="Gene3D" id="2.130.10.10">
    <property type="entry name" value="YVTN repeat-like/Quinoprotein amine dehydrogenase"/>
    <property type="match status" value="1"/>
</dbReference>
<dbReference type="GO" id="GO:0006914">
    <property type="term" value="P:autophagy"/>
    <property type="evidence" value="ECO:0007669"/>
    <property type="project" value="InterPro"/>
</dbReference>
<feature type="region of interest" description="Disordered" evidence="1">
    <location>
        <begin position="1166"/>
        <end position="1196"/>
    </location>
</feature>
<feature type="region of interest" description="Disordered" evidence="1">
    <location>
        <begin position="728"/>
        <end position="757"/>
    </location>
</feature>
<sequence length="1278" mass="138593">MPRNEQQQHLSPPAHLPTPLPEVPLHAPEPLAASSGLDHLIDMQHHYASPPFREAQLPDEEYEYERAETPPPLPIPPRIHAEYHSGGEERTGHTRTPMLPRSPTRLESLSRTIRTYTPSASAVLRSIHYVPSAIPSPPMVSRPLSYGRFSVDPDLSRPHEPYQQDEDSSFDYHPYHHEVSSPELTAPSGVTRALATTTDSPHSSYPHFRATAATRAPSSEKDKDTHADTITWALWDVLSHRRVLIIAYTTGIQIWDSSDLGSVAEILNLTLDSEDWAMDVAGRTVRFNAFVKAAVLPFSPSDLLASHCPLLGILLSSSTQQSAFFIYSLKNHQIVQRIALPGIASTFESNDHFIVITTTSPSTVHILSASTFHTLWTLDSASLATSTTQPVLYLSTQPFTPIDQPSKPPPAPVIALSGRLLAYASPSPRQSRRISSTSSSTGSGPSATSISSSPFRPGSGGDLGNAAIKVVSRGIAYEAAKNKIAEASGGPANAPSPIARTRFFSKSAPTDERAFSSSSFISKEDSDKDKIVTPHTNPVLESGYYVTVVDLQPLLQDAKPVKVAEFITSRSQPITRLAFSPDGCKLISVPENGQVTRVFSLRPRRSAAEGEDEERKVGDGVRMYNLRRGRTSGVVESLDCGRDGRWVAIGTKNRTVHVFPVNPFWGRPDMAGHLSGKVKNVDELQTHLVEVAPLVRLRPLSNSKSDQQTIAPLAFTFINPGDVHIPTSLQTSTSKYTTPVTEPTTSPPTSPNRPHRRAGNVQDILVFDPADGVLSLRRITIDQRVKDQLGGLAAAAVGVGGVVSRSLPGTVGSPMTRISASPGSVSRTSSTSTSTAAGDVRGASGAHAQEVVMELVGRGDVMATWNLQRKRDWKEIRKAISERGEKKGIGRFKQSFGADWLAQAELSTCSRSPRILPRSLYLSHQFTFWTFGEDYHALLRQYQFDVRGSKIHVRREVQVSIGVGLNNTSDRFVDDTTPIDFHDHQHQHQHHHGVGLGGAGNTSTSFDEPLASALAGDLVTDYHSTYATSVPAILPAYPNGVSGSSSKTPAFIRNSIPIRRLGDGMMSSGLGRIRKEISSSYYYQRSGRKPGPRMEGEEGGGTISVPLEFDEEDEDFLGVPERDATGPNNHSQTGGDNDIVNIDIIGVGGTSIGASTGISAESGLTTGTSVDTTSGTSASALDVGLPTTPDKEPSAERINEDMWKGWESREVGQMVEEMERFDDISVVGFLDEEHQREKEEAAARERERERERAAAAAASATIPSGRAKKGKKGKKRIQ</sequence>
<feature type="region of interest" description="Disordered" evidence="1">
    <location>
        <begin position="1"/>
        <end position="108"/>
    </location>
</feature>
<evidence type="ECO:0000259" key="2">
    <source>
        <dbReference type="Pfam" id="PF21034"/>
    </source>
</evidence>
<evidence type="ECO:0000313" key="4">
    <source>
        <dbReference type="Proteomes" id="UP000559027"/>
    </source>
</evidence>
<dbReference type="PANTHER" id="PTHR13268">
    <property type="entry name" value="BREAST CARCINOMA AMPLIFIED SEQUENCE 3"/>
    <property type="match status" value="1"/>
</dbReference>
<dbReference type="OrthoDB" id="25778at2759"/>
<dbReference type="InterPro" id="IPR036322">
    <property type="entry name" value="WD40_repeat_dom_sf"/>
</dbReference>
<dbReference type="EMBL" id="JAACJO010000063">
    <property type="protein sequence ID" value="KAF5344506.1"/>
    <property type="molecule type" value="Genomic_DNA"/>
</dbReference>
<comment type="caution">
    <text evidence="3">The sequence shown here is derived from an EMBL/GenBank/DDBJ whole genome shotgun (WGS) entry which is preliminary data.</text>
</comment>
<feature type="compositionally biased region" description="Low complexity" evidence="1">
    <location>
        <begin position="819"/>
        <end position="837"/>
    </location>
</feature>
<feature type="compositionally biased region" description="Polar residues" evidence="1">
    <location>
        <begin position="1"/>
        <end position="10"/>
    </location>
</feature>
<feature type="compositionally biased region" description="Low complexity" evidence="1">
    <location>
        <begin position="425"/>
        <end position="453"/>
    </location>
</feature>
<dbReference type="SUPFAM" id="SSF50978">
    <property type="entry name" value="WD40 repeat-like"/>
    <property type="match status" value="1"/>
</dbReference>
<evidence type="ECO:0000256" key="1">
    <source>
        <dbReference type="SAM" id="MobiDB-lite"/>
    </source>
</evidence>
<dbReference type="AlphaFoldDB" id="A0A8H5CP69"/>
<organism evidence="3 4">
    <name type="scientific">Leucocoprinus leucothites</name>
    <dbReference type="NCBI Taxonomy" id="201217"/>
    <lineage>
        <taxon>Eukaryota</taxon>
        <taxon>Fungi</taxon>
        <taxon>Dikarya</taxon>
        <taxon>Basidiomycota</taxon>
        <taxon>Agaricomycotina</taxon>
        <taxon>Agaricomycetes</taxon>
        <taxon>Agaricomycetidae</taxon>
        <taxon>Agaricales</taxon>
        <taxon>Agaricineae</taxon>
        <taxon>Agaricaceae</taxon>
        <taxon>Leucocoprinus</taxon>
    </lineage>
</organism>
<proteinExistence type="predicted"/>
<keyword evidence="4" id="KW-1185">Reference proteome</keyword>
<dbReference type="Proteomes" id="UP000559027">
    <property type="component" value="Unassembled WGS sequence"/>
</dbReference>
<feature type="compositionally biased region" description="Low complexity" evidence="1">
    <location>
        <begin position="1166"/>
        <end position="1179"/>
    </location>
</feature>
<evidence type="ECO:0000313" key="3">
    <source>
        <dbReference type="EMBL" id="KAF5344506.1"/>
    </source>
</evidence>
<feature type="compositionally biased region" description="Basic and acidic residues" evidence="1">
    <location>
        <begin position="1232"/>
        <end position="1253"/>
    </location>
</feature>
<accession>A0A8H5CP69</accession>
<feature type="compositionally biased region" description="Basic and acidic residues" evidence="1">
    <location>
        <begin position="79"/>
        <end position="92"/>
    </location>
</feature>
<dbReference type="GO" id="GO:0005737">
    <property type="term" value="C:cytoplasm"/>
    <property type="evidence" value="ECO:0007669"/>
    <property type="project" value="TreeGrafter"/>
</dbReference>
<feature type="domain" description="BCAS3 WD40" evidence="2">
    <location>
        <begin position="568"/>
        <end position="680"/>
    </location>
</feature>
<dbReference type="InterPro" id="IPR015943">
    <property type="entry name" value="WD40/YVTN_repeat-like_dom_sf"/>
</dbReference>
<reference evidence="3 4" key="1">
    <citation type="journal article" date="2020" name="ISME J.">
        <title>Uncovering the hidden diversity of litter-decomposition mechanisms in mushroom-forming fungi.</title>
        <authorList>
            <person name="Floudas D."/>
            <person name="Bentzer J."/>
            <person name="Ahren D."/>
            <person name="Johansson T."/>
            <person name="Persson P."/>
            <person name="Tunlid A."/>
        </authorList>
    </citation>
    <scope>NUCLEOTIDE SEQUENCE [LARGE SCALE GENOMIC DNA]</scope>
    <source>
        <strain evidence="3 4">CBS 146.42</strain>
    </source>
</reference>